<proteinExistence type="predicted"/>
<gene>
    <name evidence="1" type="ORF">BN4615_P9539</name>
</gene>
<dbReference type="Gene3D" id="3.30.1310.10">
    <property type="entry name" value="Nucleoid-associated protein YbaB-like domain"/>
    <property type="match status" value="1"/>
</dbReference>
<evidence type="ECO:0000313" key="1">
    <source>
        <dbReference type="EMBL" id="SBP00023.1"/>
    </source>
</evidence>
<dbReference type="EMBL" id="LT559118">
    <property type="protein sequence ID" value="SBP00023.1"/>
    <property type="molecule type" value="Genomic_DNA"/>
</dbReference>
<dbReference type="AlphaFoldDB" id="A0A1M4EN73"/>
<sequence length="125" mass="13592">MAGDHTGVDDLLNEDFDEAGRRAGRLLDSVETLRGDLEEINGVGEAAAGQVKARVTANGKVLEVTFGPRTPRTDSRALAEQVLIAVLDAQRDAELKCQELMRETLDGYDPAAARADLDRMLGLRW</sequence>
<dbReference type="Pfam" id="PF02575">
    <property type="entry name" value="YbaB_DNA_bd"/>
    <property type="match status" value="1"/>
</dbReference>
<organism evidence="1">
    <name type="scientific">Nonomuraea gerenzanensis</name>
    <dbReference type="NCBI Taxonomy" id="93944"/>
    <lineage>
        <taxon>Bacteria</taxon>
        <taxon>Bacillati</taxon>
        <taxon>Actinomycetota</taxon>
        <taxon>Actinomycetes</taxon>
        <taxon>Streptosporangiales</taxon>
        <taxon>Streptosporangiaceae</taxon>
        <taxon>Nonomuraea</taxon>
    </lineage>
</organism>
<dbReference type="InterPro" id="IPR036894">
    <property type="entry name" value="YbaB-like_sf"/>
</dbReference>
<dbReference type="SUPFAM" id="SSF82607">
    <property type="entry name" value="YbaB-like"/>
    <property type="match status" value="1"/>
</dbReference>
<dbReference type="GO" id="GO:0003677">
    <property type="term" value="F:DNA binding"/>
    <property type="evidence" value="ECO:0007669"/>
    <property type="project" value="InterPro"/>
</dbReference>
<name>A0A1M4EN73_9ACTN</name>
<reference evidence="1" key="1">
    <citation type="submission" date="2016-04" db="EMBL/GenBank/DDBJ databases">
        <authorList>
            <person name="Evans L.H."/>
            <person name="Alamgir A."/>
            <person name="Owens N."/>
            <person name="Weber N.D."/>
            <person name="Virtaneva K."/>
            <person name="Barbian K."/>
            <person name="Babar A."/>
            <person name="Rosenke K."/>
        </authorList>
    </citation>
    <scope>NUCLEOTIDE SEQUENCE</scope>
    <source>
        <strain evidence="1">Nono1</strain>
    </source>
</reference>
<protein>
    <submittedName>
        <fullName evidence="1">Uncharacterized protein</fullName>
    </submittedName>
</protein>
<accession>A0A1M4EN73</accession>
<dbReference type="InterPro" id="IPR004401">
    <property type="entry name" value="YbaB/EbfC"/>
</dbReference>